<dbReference type="InterPro" id="IPR027032">
    <property type="entry name" value="Twinkle-like"/>
</dbReference>
<dbReference type="OrthoDB" id="275278at2759"/>
<dbReference type="GO" id="GO:0006260">
    <property type="term" value="P:DNA replication"/>
    <property type="evidence" value="ECO:0007669"/>
    <property type="project" value="InterPro"/>
</dbReference>
<dbReference type="InterPro" id="IPR007694">
    <property type="entry name" value="DNA_helicase_DnaB-like_C"/>
</dbReference>
<comment type="caution">
    <text evidence="3">The sequence shown here is derived from an EMBL/GenBank/DDBJ whole genome shotgun (WGS) entry which is preliminary data.</text>
</comment>
<name>A0A1X2GP60_9FUNG</name>
<dbReference type="GO" id="GO:0003697">
    <property type="term" value="F:single-stranded DNA binding"/>
    <property type="evidence" value="ECO:0007669"/>
    <property type="project" value="InterPro"/>
</dbReference>
<reference evidence="3 4" key="1">
    <citation type="submission" date="2016-07" db="EMBL/GenBank/DDBJ databases">
        <title>Pervasive Adenine N6-methylation of Active Genes in Fungi.</title>
        <authorList>
            <consortium name="DOE Joint Genome Institute"/>
            <person name="Mondo S.J."/>
            <person name="Dannebaum R.O."/>
            <person name="Kuo R.C."/>
            <person name="Labutti K."/>
            <person name="Haridas S."/>
            <person name="Kuo A."/>
            <person name="Salamov A."/>
            <person name="Ahrendt S.R."/>
            <person name="Lipzen A."/>
            <person name="Sullivan W."/>
            <person name="Andreopoulos W.B."/>
            <person name="Clum A."/>
            <person name="Lindquist E."/>
            <person name="Daum C."/>
            <person name="Ramamoorthy G.K."/>
            <person name="Gryganskyi A."/>
            <person name="Culley D."/>
            <person name="Magnuson J.K."/>
            <person name="James T.Y."/>
            <person name="O'Malley M.A."/>
            <person name="Stajich J.E."/>
            <person name="Spatafora J.W."/>
            <person name="Visel A."/>
            <person name="Grigoriev I.V."/>
        </authorList>
    </citation>
    <scope>NUCLEOTIDE SEQUENCE [LARGE SCALE GENOMIC DNA]</scope>
    <source>
        <strain evidence="3 4">NRRL 3301</strain>
    </source>
</reference>
<gene>
    <name evidence="3" type="ORF">DM01DRAFT_1405839</name>
</gene>
<evidence type="ECO:0000259" key="2">
    <source>
        <dbReference type="PROSITE" id="PS51199"/>
    </source>
</evidence>
<keyword evidence="3" id="KW-0378">Hydrolase</keyword>
<dbReference type="PROSITE" id="PS51199">
    <property type="entry name" value="SF4_HELICASE"/>
    <property type="match status" value="1"/>
</dbReference>
<dbReference type="CDD" id="cd01122">
    <property type="entry name" value="Twinkle_C"/>
    <property type="match status" value="1"/>
</dbReference>
<dbReference type="GO" id="GO:0043139">
    <property type="term" value="F:5'-3' DNA helicase activity"/>
    <property type="evidence" value="ECO:0007669"/>
    <property type="project" value="InterPro"/>
</dbReference>
<evidence type="ECO:0000256" key="1">
    <source>
        <dbReference type="SAM" id="MobiDB-lite"/>
    </source>
</evidence>
<dbReference type="AlphaFoldDB" id="A0A1X2GP60"/>
<dbReference type="PANTHER" id="PTHR12873:SF0">
    <property type="entry name" value="TWINKLE MTDNA HELICASE"/>
    <property type="match status" value="1"/>
</dbReference>
<dbReference type="SMART" id="SM00382">
    <property type="entry name" value="AAA"/>
    <property type="match status" value="1"/>
</dbReference>
<dbReference type="GO" id="GO:0016787">
    <property type="term" value="F:hydrolase activity"/>
    <property type="evidence" value="ECO:0007669"/>
    <property type="project" value="UniProtKB-KW"/>
</dbReference>
<evidence type="ECO:0000313" key="3">
    <source>
        <dbReference type="EMBL" id="ORX58214.1"/>
    </source>
</evidence>
<dbReference type="InterPro" id="IPR027417">
    <property type="entry name" value="P-loop_NTPase"/>
</dbReference>
<protein>
    <submittedName>
        <fullName evidence="3">P-loop containing nucleoside triphosphate hydrolase protein</fullName>
    </submittedName>
</protein>
<dbReference type="Pfam" id="PF13481">
    <property type="entry name" value="AAA_25"/>
    <property type="match status" value="1"/>
</dbReference>
<keyword evidence="4" id="KW-1185">Reference proteome</keyword>
<dbReference type="GO" id="GO:0005524">
    <property type="term" value="F:ATP binding"/>
    <property type="evidence" value="ECO:0007669"/>
    <property type="project" value="InterPro"/>
</dbReference>
<accession>A0A1X2GP60</accession>
<dbReference type="InterPro" id="IPR003593">
    <property type="entry name" value="AAA+_ATPase"/>
</dbReference>
<feature type="compositionally biased region" description="Low complexity" evidence="1">
    <location>
        <begin position="329"/>
        <end position="341"/>
    </location>
</feature>
<evidence type="ECO:0000313" key="4">
    <source>
        <dbReference type="Proteomes" id="UP000242146"/>
    </source>
</evidence>
<dbReference type="STRING" id="101127.A0A1X2GP60"/>
<organism evidence="3 4">
    <name type="scientific">Hesseltinella vesiculosa</name>
    <dbReference type="NCBI Taxonomy" id="101127"/>
    <lineage>
        <taxon>Eukaryota</taxon>
        <taxon>Fungi</taxon>
        <taxon>Fungi incertae sedis</taxon>
        <taxon>Mucoromycota</taxon>
        <taxon>Mucoromycotina</taxon>
        <taxon>Mucoromycetes</taxon>
        <taxon>Mucorales</taxon>
        <taxon>Cunninghamellaceae</taxon>
        <taxon>Hesseltinella</taxon>
    </lineage>
</organism>
<sequence>MLYIRSRTILRTCQQLRHISTSRQVVRAAAASAFQDDGQTLDAVEITAKAKHDAVLQFRDLQHEVYQEILHPEQVRGVLSNDLPALNRILKGHRQGELTVITGPTGCGKTTVMSQLSLDFCQSGVPTLWGSFEILNRRLIKKMLYQLAGKDLSEYPEEMEQWGQTFQQLPMYFLKFFSSTAIQDVIEACDFAVKEYGVQHVILDNLQFMLSQQGRSSLDRWELQDRAVHELRQFATNRNVHVSLVVHPRKDTGEQMDINSIFGSAKISQESDNVIIIQKEGLGGIHYLDIKKNRYDGTTGVVPYVFMRDSLKIRSCTEEELQNVKSRPQRSSSWTSSPARSNQASQSTTEVFNRIP</sequence>
<proteinExistence type="predicted"/>
<dbReference type="SUPFAM" id="SSF52540">
    <property type="entry name" value="P-loop containing nucleoside triphosphate hydrolases"/>
    <property type="match status" value="1"/>
</dbReference>
<feature type="domain" description="SF4 helicase" evidence="2">
    <location>
        <begin position="72"/>
        <end position="320"/>
    </location>
</feature>
<feature type="compositionally biased region" description="Polar residues" evidence="1">
    <location>
        <begin position="342"/>
        <end position="356"/>
    </location>
</feature>
<dbReference type="Proteomes" id="UP000242146">
    <property type="component" value="Unassembled WGS sequence"/>
</dbReference>
<dbReference type="PANTHER" id="PTHR12873">
    <property type="entry name" value="T7-LIKE MITOCHONDRIAL DNA HELICASE"/>
    <property type="match status" value="1"/>
</dbReference>
<dbReference type="EMBL" id="MCGT01000007">
    <property type="protein sequence ID" value="ORX58214.1"/>
    <property type="molecule type" value="Genomic_DNA"/>
</dbReference>
<dbReference type="Gene3D" id="3.40.50.300">
    <property type="entry name" value="P-loop containing nucleotide triphosphate hydrolases"/>
    <property type="match status" value="1"/>
</dbReference>
<feature type="region of interest" description="Disordered" evidence="1">
    <location>
        <begin position="322"/>
        <end position="356"/>
    </location>
</feature>